<dbReference type="Proteomes" id="UP001642484">
    <property type="component" value="Unassembled WGS sequence"/>
</dbReference>
<reference evidence="1 2" key="1">
    <citation type="submission" date="2024-02" db="EMBL/GenBank/DDBJ databases">
        <authorList>
            <person name="Chen Y."/>
            <person name="Shah S."/>
            <person name="Dougan E. K."/>
            <person name="Thang M."/>
            <person name="Chan C."/>
        </authorList>
    </citation>
    <scope>NUCLEOTIDE SEQUENCE [LARGE SCALE GENOMIC DNA]</scope>
</reference>
<name>A0ABP0Q0K2_9DINO</name>
<keyword evidence="2" id="KW-1185">Reference proteome</keyword>
<evidence type="ECO:0000313" key="2">
    <source>
        <dbReference type="Proteomes" id="UP001642484"/>
    </source>
</evidence>
<comment type="caution">
    <text evidence="1">The sequence shown here is derived from an EMBL/GenBank/DDBJ whole genome shotgun (WGS) entry which is preliminary data.</text>
</comment>
<dbReference type="EMBL" id="CAXAMN010023873">
    <property type="protein sequence ID" value="CAK9081807.1"/>
    <property type="molecule type" value="Genomic_DNA"/>
</dbReference>
<dbReference type="Gene3D" id="3.30.110.20">
    <property type="entry name" value="Alba-like domain"/>
    <property type="match status" value="1"/>
</dbReference>
<protein>
    <submittedName>
        <fullName evidence="1">Uncharacterized protein</fullName>
    </submittedName>
</protein>
<sequence length="142" mass="14895">MLNSRAMSIARQSYATLHTTRTANAGRLAGAVKAVLAQDQGCVLQAVGPAAHSKALKAMVYATDFFEKDRPGLCVAADPRVHQVPADGGRPATTGIRFHLTLVPQLVVSEESGDAVGHGGAPDVLGFEGYAHCPEAFATERR</sequence>
<dbReference type="InterPro" id="IPR007347">
    <property type="entry name" value="SpoVS"/>
</dbReference>
<dbReference type="Pfam" id="PF04232">
    <property type="entry name" value="SpoVS"/>
    <property type="match status" value="1"/>
</dbReference>
<accession>A0ABP0Q0K2</accession>
<organism evidence="1 2">
    <name type="scientific">Durusdinium trenchii</name>
    <dbReference type="NCBI Taxonomy" id="1381693"/>
    <lineage>
        <taxon>Eukaryota</taxon>
        <taxon>Sar</taxon>
        <taxon>Alveolata</taxon>
        <taxon>Dinophyceae</taxon>
        <taxon>Suessiales</taxon>
        <taxon>Symbiodiniaceae</taxon>
        <taxon>Durusdinium</taxon>
    </lineage>
</organism>
<proteinExistence type="predicted"/>
<evidence type="ECO:0000313" key="1">
    <source>
        <dbReference type="EMBL" id="CAK9081807.1"/>
    </source>
</evidence>
<gene>
    <name evidence="1" type="ORF">CCMP2556_LOCUS39992</name>
</gene>
<dbReference type="InterPro" id="IPR036882">
    <property type="entry name" value="Alba-like_dom_sf"/>
</dbReference>